<proteinExistence type="predicted"/>
<evidence type="ECO:0000259" key="2">
    <source>
        <dbReference type="Pfam" id="PF02805"/>
    </source>
</evidence>
<protein>
    <submittedName>
        <fullName evidence="3">Ada metal-binding domain-containing protein</fullName>
    </submittedName>
</protein>
<organism evidence="3 4">
    <name type="scientific">Neobacillus novalis</name>
    <dbReference type="NCBI Taxonomy" id="220687"/>
    <lineage>
        <taxon>Bacteria</taxon>
        <taxon>Bacillati</taxon>
        <taxon>Bacillota</taxon>
        <taxon>Bacilli</taxon>
        <taxon>Bacillales</taxon>
        <taxon>Bacillaceae</taxon>
        <taxon>Neobacillus</taxon>
    </lineage>
</organism>
<gene>
    <name evidence="3" type="ORF">QNH39_12320</name>
</gene>
<dbReference type="EMBL" id="CP126114">
    <property type="protein sequence ID" value="WHY88571.1"/>
    <property type="molecule type" value="Genomic_DNA"/>
</dbReference>
<dbReference type="KEGG" id="nnv:QNH39_12320"/>
<reference evidence="3" key="1">
    <citation type="submission" date="2023-05" db="EMBL/GenBank/DDBJ databases">
        <title>Comparative genomics of Bacillaceae isolates and their secondary metabolite potential.</title>
        <authorList>
            <person name="Song L."/>
            <person name="Nielsen L.J."/>
            <person name="Mohite O."/>
            <person name="Xu X."/>
            <person name="Weber T."/>
            <person name="Kovacs A.T."/>
        </authorList>
    </citation>
    <scope>NUCLEOTIDE SEQUENCE</scope>
    <source>
        <strain evidence="3">XLM17</strain>
    </source>
</reference>
<evidence type="ECO:0000313" key="3">
    <source>
        <dbReference type="EMBL" id="WHY88571.1"/>
    </source>
</evidence>
<dbReference type="RefSeq" id="WP_235845786.1">
    <property type="nucleotide sequence ID" value="NZ_CP126114.1"/>
</dbReference>
<dbReference type="GO" id="GO:0008168">
    <property type="term" value="F:methyltransferase activity"/>
    <property type="evidence" value="ECO:0007669"/>
    <property type="project" value="InterPro"/>
</dbReference>
<dbReference type="GO" id="GO:0006355">
    <property type="term" value="P:regulation of DNA-templated transcription"/>
    <property type="evidence" value="ECO:0007669"/>
    <property type="project" value="InterPro"/>
</dbReference>
<dbReference type="AlphaFoldDB" id="A0AA95SJC3"/>
<dbReference type="InterPro" id="IPR035451">
    <property type="entry name" value="Ada-like_dom_sf"/>
</dbReference>
<dbReference type="GO" id="GO:0008270">
    <property type="term" value="F:zinc ion binding"/>
    <property type="evidence" value="ECO:0007669"/>
    <property type="project" value="InterPro"/>
</dbReference>
<sequence>MDFDELSGWMKVKNEKYLDDIGGNGMSERSENGNLHKTYTLMGADKKFYKSETPGTYGGNKKTKVYGRMDCPAALRGIAKWGYVKDRVFFEDEQTAIEAGFRPCAACQREKYKIWKTLQTNQ</sequence>
<keyword evidence="4" id="KW-1185">Reference proteome</keyword>
<name>A0AA95SJC3_9BACI</name>
<keyword evidence="1" id="KW-0010">Activator</keyword>
<dbReference type="Pfam" id="PF02805">
    <property type="entry name" value="Ada_Zn_binding"/>
    <property type="match status" value="1"/>
</dbReference>
<evidence type="ECO:0000313" key="4">
    <source>
        <dbReference type="Proteomes" id="UP001178288"/>
    </source>
</evidence>
<accession>A0AA95SJC3</accession>
<dbReference type="InterPro" id="IPR004026">
    <property type="entry name" value="Ada_DNA_repair_Zn-bd"/>
</dbReference>
<dbReference type="Proteomes" id="UP001178288">
    <property type="component" value="Chromosome"/>
</dbReference>
<dbReference type="SUPFAM" id="SSF57884">
    <property type="entry name" value="Ada DNA repair protein, N-terminal domain (N-Ada 10)"/>
    <property type="match status" value="1"/>
</dbReference>
<evidence type="ECO:0000256" key="1">
    <source>
        <dbReference type="ARBA" id="ARBA00023159"/>
    </source>
</evidence>
<dbReference type="GO" id="GO:0006281">
    <property type="term" value="P:DNA repair"/>
    <property type="evidence" value="ECO:0007669"/>
    <property type="project" value="InterPro"/>
</dbReference>
<dbReference type="GO" id="GO:0003677">
    <property type="term" value="F:DNA binding"/>
    <property type="evidence" value="ECO:0007669"/>
    <property type="project" value="InterPro"/>
</dbReference>
<feature type="domain" description="Ada DNA repair metal-binding" evidence="2">
    <location>
        <begin position="58"/>
        <end position="108"/>
    </location>
</feature>
<dbReference type="Gene3D" id="3.40.10.10">
    <property type="entry name" value="DNA Methylphosphotriester Repair Domain"/>
    <property type="match status" value="1"/>
</dbReference>